<sequence>MGQAMNLLRAWHYVEFLTPYEIKFKNKAADVNYLRELTELPWQSTDKYLDTGKHTYTHQVYVGVFPIREELDFAREHFRETEVRPDIEDHQGKTALAVIEINNDGKYIEDSASISTMPFGLGQLNKGERYKDEWSTLFGKYKEEVKQIASSHLKGSIDYKKLQLFLRELLESSEWSPELINPPFISFTYRHKKDRKSEKEDILNSFFIRDLEIVEKAHKSGESGNALNQYLKGTKGKVDIDENREKIERILSPEHIPLAKWPSKDEYHLSMMQQLAVNSIFMKDTPHNNLYSVNGPPGTGKTTLLKDIMAENVFQRAKRMVKFSDPNKAFTHMKDIQVSEKFKVRVQNIDDSIRGYGMVVASSNNTAVENI</sequence>
<accession>A0ABV7CSD3</accession>
<evidence type="ECO:0000313" key="1">
    <source>
        <dbReference type="EMBL" id="MFC3039193.1"/>
    </source>
</evidence>
<proteinExistence type="predicted"/>
<gene>
    <name evidence="1" type="ORF">ACFOGI_02885</name>
</gene>
<keyword evidence="2" id="KW-1185">Reference proteome</keyword>
<evidence type="ECO:0000313" key="2">
    <source>
        <dbReference type="Proteomes" id="UP001595279"/>
    </source>
</evidence>
<evidence type="ECO:0008006" key="3">
    <source>
        <dbReference type="Google" id="ProtNLM"/>
    </source>
</evidence>
<protein>
    <recommendedName>
        <fullName evidence="3">DNA2/NAM7 helicase helicase domain-containing protein</fullName>
    </recommendedName>
</protein>
<dbReference type="SUPFAM" id="SSF52540">
    <property type="entry name" value="P-loop containing nucleoside triphosphate hydrolases"/>
    <property type="match status" value="1"/>
</dbReference>
<name>A0ABV7CSD3_9BACI</name>
<dbReference type="InterPro" id="IPR027417">
    <property type="entry name" value="P-loop_NTPase"/>
</dbReference>
<dbReference type="RefSeq" id="WP_390268139.1">
    <property type="nucleotide sequence ID" value="NZ_JBHRSA010000005.1"/>
</dbReference>
<dbReference type="Gene3D" id="3.40.50.300">
    <property type="entry name" value="P-loop containing nucleotide triphosphate hydrolases"/>
    <property type="match status" value="1"/>
</dbReference>
<dbReference type="Proteomes" id="UP001595279">
    <property type="component" value="Unassembled WGS sequence"/>
</dbReference>
<organism evidence="1 2">
    <name type="scientific">Virgibacillus xinjiangensis</name>
    <dbReference type="NCBI Taxonomy" id="393090"/>
    <lineage>
        <taxon>Bacteria</taxon>
        <taxon>Bacillati</taxon>
        <taxon>Bacillota</taxon>
        <taxon>Bacilli</taxon>
        <taxon>Bacillales</taxon>
        <taxon>Bacillaceae</taxon>
        <taxon>Virgibacillus</taxon>
    </lineage>
</organism>
<dbReference type="EMBL" id="JBHRSA010000005">
    <property type="protein sequence ID" value="MFC3039193.1"/>
    <property type="molecule type" value="Genomic_DNA"/>
</dbReference>
<reference evidence="2" key="1">
    <citation type="journal article" date="2019" name="Int. J. Syst. Evol. Microbiol.">
        <title>The Global Catalogue of Microorganisms (GCM) 10K type strain sequencing project: providing services to taxonomists for standard genome sequencing and annotation.</title>
        <authorList>
            <consortium name="The Broad Institute Genomics Platform"/>
            <consortium name="The Broad Institute Genome Sequencing Center for Infectious Disease"/>
            <person name="Wu L."/>
            <person name="Ma J."/>
        </authorList>
    </citation>
    <scope>NUCLEOTIDE SEQUENCE [LARGE SCALE GENOMIC DNA]</scope>
    <source>
        <strain evidence="2">KCTC 13128</strain>
    </source>
</reference>
<comment type="caution">
    <text evidence="1">The sequence shown here is derived from an EMBL/GenBank/DDBJ whole genome shotgun (WGS) entry which is preliminary data.</text>
</comment>